<feature type="compositionally biased region" description="Basic and acidic residues" evidence="1">
    <location>
        <begin position="85"/>
        <end position="109"/>
    </location>
</feature>
<evidence type="ECO:0000313" key="2">
    <source>
        <dbReference type="EMBL" id="CZR59872.1"/>
    </source>
</evidence>
<feature type="compositionally biased region" description="Basic and acidic residues" evidence="1">
    <location>
        <begin position="1"/>
        <end position="21"/>
    </location>
</feature>
<sequence length="133" mass="13856">MSSYENKDPLEVAKQAKRELNSHQAKQGGYNNSDSTSESGINEAATSRFPGASVTYGSAASGAGDNREIPIEEGGDPLGSGQPTKARDFEGVGGPEDKSALDRENRGGDDDVMGNVRQGGNVKEGRLGARGQQ</sequence>
<accession>A0A1L7X4E0</accession>
<gene>
    <name evidence="2" type="ORF">PAC_09766</name>
</gene>
<proteinExistence type="predicted"/>
<evidence type="ECO:0000256" key="1">
    <source>
        <dbReference type="SAM" id="MobiDB-lite"/>
    </source>
</evidence>
<evidence type="ECO:0000313" key="3">
    <source>
        <dbReference type="Proteomes" id="UP000184330"/>
    </source>
</evidence>
<dbReference type="Proteomes" id="UP000184330">
    <property type="component" value="Unassembled WGS sequence"/>
</dbReference>
<dbReference type="OrthoDB" id="3359339at2759"/>
<feature type="compositionally biased region" description="Polar residues" evidence="1">
    <location>
        <begin position="22"/>
        <end position="40"/>
    </location>
</feature>
<dbReference type="EMBL" id="FJOG01000014">
    <property type="protein sequence ID" value="CZR59872.1"/>
    <property type="molecule type" value="Genomic_DNA"/>
</dbReference>
<name>A0A1L7X4E0_9HELO</name>
<reference evidence="2 3" key="1">
    <citation type="submission" date="2016-03" db="EMBL/GenBank/DDBJ databases">
        <authorList>
            <person name="Ploux O."/>
        </authorList>
    </citation>
    <scope>NUCLEOTIDE SEQUENCE [LARGE SCALE GENOMIC DNA]</scope>
    <source>
        <strain evidence="2 3">UAMH 11012</strain>
    </source>
</reference>
<keyword evidence="3" id="KW-1185">Reference proteome</keyword>
<protein>
    <submittedName>
        <fullName evidence="2">Uncharacterized protein</fullName>
    </submittedName>
</protein>
<organism evidence="2 3">
    <name type="scientific">Phialocephala subalpina</name>
    <dbReference type="NCBI Taxonomy" id="576137"/>
    <lineage>
        <taxon>Eukaryota</taxon>
        <taxon>Fungi</taxon>
        <taxon>Dikarya</taxon>
        <taxon>Ascomycota</taxon>
        <taxon>Pezizomycotina</taxon>
        <taxon>Leotiomycetes</taxon>
        <taxon>Helotiales</taxon>
        <taxon>Mollisiaceae</taxon>
        <taxon>Phialocephala</taxon>
        <taxon>Phialocephala fortinii species complex</taxon>
    </lineage>
</organism>
<dbReference type="AlphaFoldDB" id="A0A1L7X4E0"/>
<feature type="region of interest" description="Disordered" evidence="1">
    <location>
        <begin position="1"/>
        <end position="133"/>
    </location>
</feature>